<sequence length="435" mass="49859">MSTERISIAFLGVDDRSKSAYRLFFESIKQIRYEIVDDYRDAQLCLVDKDSYKIKTQYAELIKGDSRQYVLSTSIIEHVCAHSKEFYLQKPIKKELLQEKLIKISRLIINLNDENIKSSIIDKNKKAVDKISVMLKKNQSAAAETSKDNSTAKGIDNVISIDTTRKAATSNAGKLLKIKNEECYVGERPDVDANNPEQLKAIFYSPDMLMQGIVEIACQKSKETGKIIQLDIFNHTFYFDHSEQKVYASAERSVIHPLCVMRHENEATYSVKHLNFKDELHTILNKNRNDTAIKSLEDLTTNMDSFKWIVSLWCSRGRIPQGIDVTQPVYLRQWPNLTRLEVIPHSVQIAALLYENPRTLIDIANQLSIEQRYVFAFFSACKSITLSDISRREVDKLFMYEQQAEVRNKSILSKLLGRLAGSSDKSLLKKALNNL</sequence>
<dbReference type="EMBL" id="UOFE01000049">
    <property type="protein sequence ID" value="VAW55707.1"/>
    <property type="molecule type" value="Genomic_DNA"/>
</dbReference>
<protein>
    <submittedName>
        <fullName evidence="1">Uncharacterized protein</fullName>
    </submittedName>
</protein>
<accession>A0A3B0WYG6</accession>
<name>A0A3B0WYG6_9ZZZZ</name>
<dbReference type="AlphaFoldDB" id="A0A3B0WYG6"/>
<proteinExistence type="predicted"/>
<organism evidence="1">
    <name type="scientific">hydrothermal vent metagenome</name>
    <dbReference type="NCBI Taxonomy" id="652676"/>
    <lineage>
        <taxon>unclassified sequences</taxon>
        <taxon>metagenomes</taxon>
        <taxon>ecological metagenomes</taxon>
    </lineage>
</organism>
<evidence type="ECO:0000313" key="1">
    <source>
        <dbReference type="EMBL" id="VAW55707.1"/>
    </source>
</evidence>
<reference evidence="1" key="1">
    <citation type="submission" date="2018-06" db="EMBL/GenBank/DDBJ databases">
        <authorList>
            <person name="Zhirakovskaya E."/>
        </authorList>
    </citation>
    <scope>NUCLEOTIDE SEQUENCE</scope>
</reference>
<gene>
    <name evidence="1" type="ORF">MNBD_GAMMA05-2249</name>
</gene>